<dbReference type="AlphaFoldDB" id="A0A133UIP5"/>
<comment type="caution">
    <text evidence="2">The sequence shown here is derived from an EMBL/GenBank/DDBJ whole genome shotgun (WGS) entry which is preliminary data.</text>
</comment>
<dbReference type="PANTHER" id="PTHR33678:SF2">
    <property type="match status" value="1"/>
</dbReference>
<evidence type="ECO:0000313" key="2">
    <source>
        <dbReference type="EMBL" id="KXA94082.1"/>
    </source>
</evidence>
<keyword evidence="3" id="KW-1185">Reference proteome</keyword>
<organism evidence="2 3">
    <name type="scientific">candidate division MSBL1 archaeon SCGC-AAA259I07</name>
    <dbReference type="NCBI Taxonomy" id="1698266"/>
    <lineage>
        <taxon>Archaea</taxon>
        <taxon>Methanobacteriati</taxon>
        <taxon>Methanobacteriota</taxon>
        <taxon>candidate division MSBL1</taxon>
    </lineage>
</organism>
<sequence length="143" mass="16979">REVRDTKIEDTVTHYHELYDRAKKMKEKPPPERERFIQKTRYSEFPALIAKLRENEGNKRAAKAATKIENALPDMFRGVRDPDIPLDNNHAERLLRKVVVHRKLWGCIRNEKGKRFVSNTLSCMETWKLKDKNVFQELQKFAS</sequence>
<feature type="non-terminal residue" evidence="2">
    <location>
        <position position="1"/>
    </location>
</feature>
<dbReference type="Pfam" id="PF03050">
    <property type="entry name" value="DDE_Tnp_IS66"/>
    <property type="match status" value="1"/>
</dbReference>
<dbReference type="PANTHER" id="PTHR33678">
    <property type="entry name" value="BLL1576 PROTEIN"/>
    <property type="match status" value="1"/>
</dbReference>
<evidence type="ECO:0000313" key="3">
    <source>
        <dbReference type="Proteomes" id="UP000070155"/>
    </source>
</evidence>
<dbReference type="InterPro" id="IPR052344">
    <property type="entry name" value="Transposase-related"/>
</dbReference>
<evidence type="ECO:0000259" key="1">
    <source>
        <dbReference type="Pfam" id="PF03050"/>
    </source>
</evidence>
<reference evidence="2 3" key="1">
    <citation type="journal article" date="2016" name="Sci. Rep.">
        <title>Metabolic traits of an uncultured archaeal lineage -MSBL1- from brine pools of the Red Sea.</title>
        <authorList>
            <person name="Mwirichia R."/>
            <person name="Alam I."/>
            <person name="Rashid M."/>
            <person name="Vinu M."/>
            <person name="Ba-Alawi W."/>
            <person name="Anthony Kamau A."/>
            <person name="Kamanda Ngugi D."/>
            <person name="Goker M."/>
            <person name="Klenk H.P."/>
            <person name="Bajic V."/>
            <person name="Stingl U."/>
        </authorList>
    </citation>
    <scope>NUCLEOTIDE SEQUENCE [LARGE SCALE GENOMIC DNA]</scope>
    <source>
        <strain evidence="2">SCGC-AAA259I07</strain>
    </source>
</reference>
<dbReference type="Proteomes" id="UP000070155">
    <property type="component" value="Unassembled WGS sequence"/>
</dbReference>
<name>A0A133UIP5_9EURY</name>
<feature type="domain" description="Transposase IS66 central" evidence="1">
    <location>
        <begin position="6"/>
        <end position="114"/>
    </location>
</feature>
<dbReference type="EMBL" id="LHXQ01000074">
    <property type="protein sequence ID" value="KXA94082.1"/>
    <property type="molecule type" value="Genomic_DNA"/>
</dbReference>
<proteinExistence type="predicted"/>
<gene>
    <name evidence="2" type="ORF">AKJ36_03490</name>
</gene>
<dbReference type="InterPro" id="IPR004291">
    <property type="entry name" value="Transposase_IS66_central"/>
</dbReference>
<accession>A0A133UIP5</accession>
<protein>
    <recommendedName>
        <fullName evidence="1">Transposase IS66 central domain-containing protein</fullName>
    </recommendedName>
</protein>